<dbReference type="AlphaFoldDB" id="A0A9P1IRY3"/>
<keyword evidence="2" id="KW-1185">Reference proteome</keyword>
<reference evidence="1" key="1">
    <citation type="submission" date="2022-11" db="EMBL/GenBank/DDBJ databases">
        <authorList>
            <person name="Kikuchi T."/>
        </authorList>
    </citation>
    <scope>NUCLEOTIDE SEQUENCE</scope>
    <source>
        <strain evidence="1">PS1010</strain>
    </source>
</reference>
<evidence type="ECO:0000313" key="1">
    <source>
        <dbReference type="EMBL" id="CAI5450051.1"/>
    </source>
</evidence>
<accession>A0A9P1IRY3</accession>
<organism evidence="1 2">
    <name type="scientific">Caenorhabditis angaria</name>
    <dbReference type="NCBI Taxonomy" id="860376"/>
    <lineage>
        <taxon>Eukaryota</taxon>
        <taxon>Metazoa</taxon>
        <taxon>Ecdysozoa</taxon>
        <taxon>Nematoda</taxon>
        <taxon>Chromadorea</taxon>
        <taxon>Rhabditida</taxon>
        <taxon>Rhabditina</taxon>
        <taxon>Rhabditomorpha</taxon>
        <taxon>Rhabditoidea</taxon>
        <taxon>Rhabditidae</taxon>
        <taxon>Peloderinae</taxon>
        <taxon>Caenorhabditis</taxon>
    </lineage>
</organism>
<evidence type="ECO:0000313" key="2">
    <source>
        <dbReference type="Proteomes" id="UP001152747"/>
    </source>
</evidence>
<sequence length="160" mass="18479">MSADTVVGMTNKSFESDDIKPTFNGLNYKLFQSAVLPVLGNLSEELSTKHPNILQEFIELFPSWYNIDSEKLVKNVRKLIKLDQVNDWNGKKRRMAPEEKNPLIKRCCDKRVKVQVAAIAVVEAAEMKKLRQLKNFVENTDRDTLCKMTSRQFSDLLMRL</sequence>
<name>A0A9P1IRY3_9PELO</name>
<comment type="caution">
    <text evidence="1">The sequence shown here is derived from an EMBL/GenBank/DDBJ whole genome shotgun (WGS) entry which is preliminary data.</text>
</comment>
<dbReference type="Proteomes" id="UP001152747">
    <property type="component" value="Unassembled WGS sequence"/>
</dbReference>
<gene>
    <name evidence="1" type="ORF">CAMP_LOCUS12688</name>
</gene>
<dbReference type="EMBL" id="CANHGI010000005">
    <property type="protein sequence ID" value="CAI5450051.1"/>
    <property type="molecule type" value="Genomic_DNA"/>
</dbReference>
<proteinExistence type="predicted"/>
<protein>
    <submittedName>
        <fullName evidence="1">Uncharacterized protein</fullName>
    </submittedName>
</protein>